<dbReference type="Gene3D" id="3.40.50.300">
    <property type="entry name" value="P-loop containing nucleotide triphosphate hydrolases"/>
    <property type="match status" value="1"/>
</dbReference>
<dbReference type="InterPro" id="IPR017871">
    <property type="entry name" value="ABC_transporter-like_CS"/>
</dbReference>
<reference evidence="9 10" key="1">
    <citation type="submission" date="2024-08" db="EMBL/GenBank/DDBJ databases">
        <title>Clostridium lapicellarii sp. nov., and Clostridium renhuaiense sp. nov., two species isolated from the mud in a fermentation cellar used for producing sauce-flavour Chinese liquors.</title>
        <authorList>
            <person name="Yang F."/>
            <person name="Wang H."/>
            <person name="Chen L.Q."/>
            <person name="Zhou N."/>
            <person name="Lu J.J."/>
            <person name="Pu X.X."/>
            <person name="Wan B."/>
            <person name="Wang L."/>
            <person name="Liu S.J."/>
        </authorList>
    </citation>
    <scope>NUCLEOTIDE SEQUENCE [LARGE SCALE GENOMIC DNA]</scope>
    <source>
        <strain evidence="9 10">MT-113</strain>
    </source>
</reference>
<evidence type="ECO:0000313" key="9">
    <source>
        <dbReference type="EMBL" id="MEY8764558.1"/>
    </source>
</evidence>
<keyword evidence="7" id="KW-0472">Membrane</keyword>
<dbReference type="InterPro" id="IPR027417">
    <property type="entry name" value="P-loop_NTPase"/>
</dbReference>
<evidence type="ECO:0000256" key="4">
    <source>
        <dbReference type="ARBA" id="ARBA00022840"/>
    </source>
</evidence>
<keyword evidence="2" id="KW-1003">Cell membrane</keyword>
<evidence type="ECO:0000256" key="5">
    <source>
        <dbReference type="ARBA" id="ARBA00022967"/>
    </source>
</evidence>
<dbReference type="InterPro" id="IPR045865">
    <property type="entry name" value="ACT-like_dom_sf"/>
</dbReference>
<dbReference type="InterPro" id="IPR050086">
    <property type="entry name" value="MetN_ABC_transporter-like"/>
</dbReference>
<dbReference type="Proteomes" id="UP001565220">
    <property type="component" value="Unassembled WGS sequence"/>
</dbReference>
<evidence type="ECO:0000259" key="8">
    <source>
        <dbReference type="PROSITE" id="PS50893"/>
    </source>
</evidence>
<dbReference type="Pfam" id="PF00005">
    <property type="entry name" value="ABC_tran"/>
    <property type="match status" value="1"/>
</dbReference>
<comment type="caution">
    <text evidence="9">The sequence shown here is derived from an EMBL/GenBank/DDBJ whole genome shotgun (WGS) entry which is preliminary data.</text>
</comment>
<keyword evidence="3" id="KW-0547">Nucleotide-binding</keyword>
<proteinExistence type="predicted"/>
<dbReference type="PROSITE" id="PS00211">
    <property type="entry name" value="ABC_TRANSPORTER_1"/>
    <property type="match status" value="1"/>
</dbReference>
<keyword evidence="10" id="KW-1185">Reference proteome</keyword>
<protein>
    <submittedName>
        <fullName evidence="9">Methionine ABC transporter ATP-binding protein</fullName>
    </submittedName>
</protein>
<dbReference type="EMBL" id="JBGFFE010000023">
    <property type="protein sequence ID" value="MEY8764558.1"/>
    <property type="molecule type" value="Genomic_DNA"/>
</dbReference>
<evidence type="ECO:0000313" key="10">
    <source>
        <dbReference type="Proteomes" id="UP001565220"/>
    </source>
</evidence>
<dbReference type="InterPro" id="IPR003439">
    <property type="entry name" value="ABC_transporter-like_ATP-bd"/>
</dbReference>
<keyword evidence="6" id="KW-0029">Amino-acid transport</keyword>
<dbReference type="CDD" id="cd03258">
    <property type="entry name" value="ABC_MetN_methionine_transporter"/>
    <property type="match status" value="1"/>
</dbReference>
<evidence type="ECO:0000256" key="6">
    <source>
        <dbReference type="ARBA" id="ARBA00022970"/>
    </source>
</evidence>
<dbReference type="Pfam" id="PF09383">
    <property type="entry name" value="NIL"/>
    <property type="match status" value="1"/>
</dbReference>
<keyword evidence="5" id="KW-1278">Translocase</keyword>
<accession>A0ABV4E069</accession>
<dbReference type="PANTHER" id="PTHR43166:SF30">
    <property type="entry name" value="METHIONINE IMPORT ATP-BINDING PROTEIN METN"/>
    <property type="match status" value="1"/>
</dbReference>
<evidence type="ECO:0000256" key="7">
    <source>
        <dbReference type="ARBA" id="ARBA00023136"/>
    </source>
</evidence>
<dbReference type="PROSITE" id="PS50893">
    <property type="entry name" value="ABC_TRANSPORTER_2"/>
    <property type="match status" value="1"/>
</dbReference>
<dbReference type="GO" id="GO:0005524">
    <property type="term" value="F:ATP binding"/>
    <property type="evidence" value="ECO:0007669"/>
    <property type="project" value="UniProtKB-KW"/>
</dbReference>
<dbReference type="RefSeq" id="WP_294185331.1">
    <property type="nucleotide sequence ID" value="NZ_JBGFFE010000023.1"/>
</dbReference>
<keyword evidence="4 9" id="KW-0067">ATP-binding</keyword>
<dbReference type="InterPro" id="IPR018449">
    <property type="entry name" value="NIL_domain"/>
</dbReference>
<gene>
    <name evidence="9" type="ORF">AB8S09_13115</name>
</gene>
<dbReference type="Gene3D" id="3.30.70.260">
    <property type="match status" value="1"/>
</dbReference>
<sequence>MIVLKDVYKTFEQNGERIEALKGVNIKVDKGDIYGVIGFSGAGKSTLLRTVNFLEKPTSGTVIVNGKNMKKLNKKQLIDTRKQIGMIFQHFNLLNSKTIFDNIAIPLVLNHLPKDEISKRVYELLNFVNLESKAKSYPDELSGGQKQRVSIARSLATNPNILLCDEATSALDPQTTESILELLKRINEEYGVTILLITHQMNVIRKICNKVAVMEKGRIIEKGKVIDVFGNPKNQVTKKFLDSIVNDQIPDSILKLFKDNIKYKENAKFLRLKFIGDSVLVPMISRITKMFDVEVSVLNASVTELQNIPIINMIIEIRCESDLFEKISDYIRGQNIFVEEVV</sequence>
<dbReference type="SMART" id="SM00930">
    <property type="entry name" value="NIL"/>
    <property type="match status" value="1"/>
</dbReference>
<feature type="domain" description="ABC transporter" evidence="8">
    <location>
        <begin position="2"/>
        <end position="241"/>
    </location>
</feature>
<evidence type="ECO:0000256" key="3">
    <source>
        <dbReference type="ARBA" id="ARBA00022741"/>
    </source>
</evidence>
<dbReference type="InterPro" id="IPR003593">
    <property type="entry name" value="AAA+_ATPase"/>
</dbReference>
<evidence type="ECO:0000256" key="1">
    <source>
        <dbReference type="ARBA" id="ARBA00022448"/>
    </source>
</evidence>
<keyword evidence="1" id="KW-0813">Transport</keyword>
<dbReference type="SUPFAM" id="SSF55021">
    <property type="entry name" value="ACT-like"/>
    <property type="match status" value="1"/>
</dbReference>
<dbReference type="PANTHER" id="PTHR43166">
    <property type="entry name" value="AMINO ACID IMPORT ATP-BINDING PROTEIN"/>
    <property type="match status" value="1"/>
</dbReference>
<name>A0ABV4E069_9CLOT</name>
<dbReference type="SUPFAM" id="SSF52540">
    <property type="entry name" value="P-loop containing nucleoside triphosphate hydrolases"/>
    <property type="match status" value="1"/>
</dbReference>
<evidence type="ECO:0000256" key="2">
    <source>
        <dbReference type="ARBA" id="ARBA00022475"/>
    </source>
</evidence>
<organism evidence="9 10">
    <name type="scientific">Clostridium lapidicellarium</name>
    <dbReference type="NCBI Taxonomy" id="3240931"/>
    <lineage>
        <taxon>Bacteria</taxon>
        <taxon>Bacillati</taxon>
        <taxon>Bacillota</taxon>
        <taxon>Clostridia</taxon>
        <taxon>Eubacteriales</taxon>
        <taxon>Clostridiaceae</taxon>
        <taxon>Clostridium</taxon>
    </lineage>
</organism>
<dbReference type="InterPro" id="IPR041701">
    <property type="entry name" value="MetN_ABC"/>
</dbReference>
<dbReference type="SMART" id="SM00382">
    <property type="entry name" value="AAA"/>
    <property type="match status" value="1"/>
</dbReference>